<name>A0AA91VGA1_9BACI</name>
<comment type="caution">
    <text evidence="2">The sequence shown here is derived from an EMBL/GenBank/DDBJ whole genome shotgun (WGS) entry which is preliminary data.</text>
</comment>
<dbReference type="SUPFAM" id="SSF55729">
    <property type="entry name" value="Acyl-CoA N-acyltransferases (Nat)"/>
    <property type="match status" value="1"/>
</dbReference>
<dbReference type="Gene3D" id="3.40.630.30">
    <property type="match status" value="1"/>
</dbReference>
<protein>
    <submittedName>
        <fullName evidence="2">GNAT family N-acetyltransferase</fullName>
    </submittedName>
</protein>
<evidence type="ECO:0000313" key="2">
    <source>
        <dbReference type="EMBL" id="PED84093.1"/>
    </source>
</evidence>
<dbReference type="AlphaFoldDB" id="A0AA91VGA1"/>
<dbReference type="InterPro" id="IPR000182">
    <property type="entry name" value="GNAT_dom"/>
</dbReference>
<gene>
    <name evidence="2" type="ORF">CON65_03075</name>
</gene>
<organism evidence="2 3">
    <name type="scientific">Bacillus pseudomycoides</name>
    <dbReference type="NCBI Taxonomy" id="64104"/>
    <lineage>
        <taxon>Bacteria</taxon>
        <taxon>Bacillati</taxon>
        <taxon>Bacillota</taxon>
        <taxon>Bacilli</taxon>
        <taxon>Bacillales</taxon>
        <taxon>Bacillaceae</taxon>
        <taxon>Bacillus</taxon>
        <taxon>Bacillus cereus group</taxon>
    </lineage>
</organism>
<dbReference type="PROSITE" id="PS51186">
    <property type="entry name" value="GNAT"/>
    <property type="match status" value="1"/>
</dbReference>
<dbReference type="CDD" id="cd04301">
    <property type="entry name" value="NAT_SF"/>
    <property type="match status" value="1"/>
</dbReference>
<dbReference type="EMBL" id="NVOR01000008">
    <property type="protein sequence ID" value="PED84093.1"/>
    <property type="molecule type" value="Genomic_DNA"/>
</dbReference>
<sequence>MNIRIKQLKGNVVNQEFIKEIIELWNKNAIETAECELDESDRKAIQEQIEQYIQSKYGVVFVAINENHQTIGYGIASVKQDLVSDILYGQVDEVYVASEYRRQKVAKNLVDDLMNWFNQQDISLIHVYVDLENELALEFWEKMGLDKEFFILSNN</sequence>
<dbReference type="RefSeq" id="WP_097897528.1">
    <property type="nucleotide sequence ID" value="NZ_NVOR01000008.1"/>
</dbReference>
<feature type="domain" description="N-acetyltransferase" evidence="1">
    <location>
        <begin position="3"/>
        <end position="155"/>
    </location>
</feature>
<dbReference type="GO" id="GO:0016747">
    <property type="term" value="F:acyltransferase activity, transferring groups other than amino-acyl groups"/>
    <property type="evidence" value="ECO:0007669"/>
    <property type="project" value="InterPro"/>
</dbReference>
<accession>A0AA91VGA1</accession>
<dbReference type="InterPro" id="IPR016181">
    <property type="entry name" value="Acyl_CoA_acyltransferase"/>
</dbReference>
<dbReference type="Pfam" id="PF00583">
    <property type="entry name" value="Acetyltransf_1"/>
    <property type="match status" value="1"/>
</dbReference>
<reference evidence="2 3" key="1">
    <citation type="submission" date="2017-09" db="EMBL/GenBank/DDBJ databases">
        <title>Large-scale bioinformatics analysis of Bacillus genomes uncovers conserved roles of natural products in bacterial physiology.</title>
        <authorList>
            <consortium name="Agbiome Team Llc"/>
            <person name="Bleich R.M."/>
            <person name="Grubbs K.J."/>
            <person name="Santa Maria K.C."/>
            <person name="Allen S.E."/>
            <person name="Farag S."/>
            <person name="Shank E.A."/>
            <person name="Bowers A."/>
        </authorList>
    </citation>
    <scope>NUCLEOTIDE SEQUENCE [LARGE SCALE GENOMIC DNA]</scope>
    <source>
        <strain evidence="2 3">AFS092012</strain>
    </source>
</reference>
<dbReference type="Proteomes" id="UP000221020">
    <property type="component" value="Unassembled WGS sequence"/>
</dbReference>
<evidence type="ECO:0000259" key="1">
    <source>
        <dbReference type="PROSITE" id="PS51186"/>
    </source>
</evidence>
<evidence type="ECO:0000313" key="3">
    <source>
        <dbReference type="Proteomes" id="UP000221020"/>
    </source>
</evidence>
<proteinExistence type="predicted"/>